<dbReference type="InterPro" id="IPR011110">
    <property type="entry name" value="Reg_prop"/>
</dbReference>
<name>A0A7C9BPG0_9BACT</name>
<accession>A0A7C9BPG0</accession>
<dbReference type="InterPro" id="IPR015943">
    <property type="entry name" value="WD40/YVTN_repeat-like_dom_sf"/>
</dbReference>
<dbReference type="Gene3D" id="2.130.10.10">
    <property type="entry name" value="YVTN repeat-like/Quinoprotein amine dehydrogenase"/>
    <property type="match status" value="1"/>
</dbReference>
<protein>
    <submittedName>
        <fullName evidence="1">Uncharacterized protein</fullName>
    </submittedName>
</protein>
<dbReference type="Proteomes" id="UP000479293">
    <property type="component" value="Unassembled WGS sequence"/>
</dbReference>
<sequence length="134" mass="14642">MHALPARFIRRFEHQSGRGGWLLPGPGRHRLGAHRRGSGQTGYPFRKIHALPHDDRDSNSISNNYILTVIEDRTGAFWVGTNGGGLNLMDRKTGKFAHFLPWSIVTQLVEDAAGTLWVASTAGCTTTTGNAAFS</sequence>
<reference evidence="1 2" key="1">
    <citation type="submission" date="2019-10" db="EMBL/GenBank/DDBJ databases">
        <title>Draft Genome Sequence of Cytophagaceae sp. SJW1-29.</title>
        <authorList>
            <person name="Choi A."/>
        </authorList>
    </citation>
    <scope>NUCLEOTIDE SEQUENCE [LARGE SCALE GENOMIC DNA]</scope>
    <source>
        <strain evidence="1 2">SJW1-29</strain>
    </source>
</reference>
<dbReference type="SUPFAM" id="SSF63829">
    <property type="entry name" value="Calcium-dependent phosphotriesterase"/>
    <property type="match status" value="1"/>
</dbReference>
<dbReference type="Pfam" id="PF07494">
    <property type="entry name" value="Reg_prop"/>
    <property type="match status" value="1"/>
</dbReference>
<dbReference type="EMBL" id="WHLY01000004">
    <property type="protein sequence ID" value="MPR37455.1"/>
    <property type="molecule type" value="Genomic_DNA"/>
</dbReference>
<dbReference type="AlphaFoldDB" id="A0A7C9BPG0"/>
<gene>
    <name evidence="1" type="ORF">GBK04_30045</name>
</gene>
<comment type="caution">
    <text evidence="1">The sequence shown here is derived from an EMBL/GenBank/DDBJ whole genome shotgun (WGS) entry which is preliminary data.</text>
</comment>
<proteinExistence type="predicted"/>
<evidence type="ECO:0000313" key="2">
    <source>
        <dbReference type="Proteomes" id="UP000479293"/>
    </source>
</evidence>
<keyword evidence="2" id="KW-1185">Reference proteome</keyword>
<organism evidence="1 2">
    <name type="scientific">Salmonirosea aquatica</name>
    <dbReference type="NCBI Taxonomy" id="2654236"/>
    <lineage>
        <taxon>Bacteria</taxon>
        <taxon>Pseudomonadati</taxon>
        <taxon>Bacteroidota</taxon>
        <taxon>Cytophagia</taxon>
        <taxon>Cytophagales</taxon>
        <taxon>Spirosomataceae</taxon>
        <taxon>Salmonirosea</taxon>
    </lineage>
</organism>
<evidence type="ECO:0000313" key="1">
    <source>
        <dbReference type="EMBL" id="MPR37455.1"/>
    </source>
</evidence>